<evidence type="ECO:0000256" key="8">
    <source>
        <dbReference type="SAM" id="Phobius"/>
    </source>
</evidence>
<evidence type="ECO:0008006" key="11">
    <source>
        <dbReference type="Google" id="ProtNLM"/>
    </source>
</evidence>
<keyword evidence="10" id="KW-1185">Reference proteome</keyword>
<protein>
    <recommendedName>
        <fullName evidence="11">Permease</fullName>
    </recommendedName>
</protein>
<dbReference type="InterPro" id="IPR004776">
    <property type="entry name" value="Mem_transp_PIN-like"/>
</dbReference>
<sequence length="300" mass="33360">MNIVMALFPLIILIAMGYLLKQTRFVTDEFWGNSEKLNYFILFPSLLFLNLSHVELDMATVSSMLGILILIILLAAMALFVVKKIYNIPVQRFGVYMQSQVRFNTYIGLSLMASLFGPKGMQMFAMLIAVAIPLVNILSVLALSTLSWQTLGKTVISISKNPLILGCIVGVGFNLLDLSVMQSVEQLFKLLAAMSLPLGLLSVGAALQFDQFRTNIYRLLMNVFGRLLIMPILAFAVCWAFHLSHLERMILVVFFSLPTASASYILTRVYQGDHQLMAAVISLQTLCFAVTFPALMLLLA</sequence>
<keyword evidence="7 8" id="KW-0472">Membrane</keyword>
<dbReference type="Proteomes" id="UP000243468">
    <property type="component" value="Unassembled WGS sequence"/>
</dbReference>
<feature type="transmembrane region" description="Helical" evidence="8">
    <location>
        <begin position="163"/>
        <end position="181"/>
    </location>
</feature>
<keyword evidence="5 8" id="KW-0812">Transmembrane</keyword>
<accession>A0A1G6KWT1</accession>
<feature type="transmembrane region" description="Helical" evidence="8">
    <location>
        <begin position="219"/>
        <end position="242"/>
    </location>
</feature>
<dbReference type="OrthoDB" id="9805563at2"/>
<evidence type="ECO:0000256" key="7">
    <source>
        <dbReference type="ARBA" id="ARBA00023136"/>
    </source>
</evidence>
<feature type="transmembrane region" description="Helical" evidence="8">
    <location>
        <begin position="6"/>
        <end position="25"/>
    </location>
</feature>
<name>A0A1G6KWT1_9GAMM</name>
<comment type="similarity">
    <text evidence="2">Belongs to the auxin efflux carrier (TC 2.A.69) family.</text>
</comment>
<gene>
    <name evidence="9" type="ORF">SAMN05421732_105166</name>
</gene>
<evidence type="ECO:0000256" key="2">
    <source>
        <dbReference type="ARBA" id="ARBA00010145"/>
    </source>
</evidence>
<feature type="transmembrane region" description="Helical" evidence="8">
    <location>
        <begin position="278"/>
        <end position="299"/>
    </location>
</feature>
<organism evidence="9 10">
    <name type="scientific">Acinetobacter kookii</name>
    <dbReference type="NCBI Taxonomy" id="1226327"/>
    <lineage>
        <taxon>Bacteria</taxon>
        <taxon>Pseudomonadati</taxon>
        <taxon>Pseudomonadota</taxon>
        <taxon>Gammaproteobacteria</taxon>
        <taxon>Moraxellales</taxon>
        <taxon>Moraxellaceae</taxon>
        <taxon>Acinetobacter</taxon>
    </lineage>
</organism>
<evidence type="ECO:0000256" key="1">
    <source>
        <dbReference type="ARBA" id="ARBA00004651"/>
    </source>
</evidence>
<keyword evidence="4" id="KW-1003">Cell membrane</keyword>
<feature type="transmembrane region" description="Helical" evidence="8">
    <location>
        <begin position="187"/>
        <end position="207"/>
    </location>
</feature>
<evidence type="ECO:0000313" key="10">
    <source>
        <dbReference type="Proteomes" id="UP000243468"/>
    </source>
</evidence>
<dbReference type="PANTHER" id="PTHR36838">
    <property type="entry name" value="AUXIN EFFLUX CARRIER FAMILY PROTEIN"/>
    <property type="match status" value="1"/>
</dbReference>
<dbReference type="GO" id="GO:0055085">
    <property type="term" value="P:transmembrane transport"/>
    <property type="evidence" value="ECO:0007669"/>
    <property type="project" value="InterPro"/>
</dbReference>
<dbReference type="RefSeq" id="WP_092819847.1">
    <property type="nucleotide sequence ID" value="NZ_BAABKJ010000015.1"/>
</dbReference>
<evidence type="ECO:0000313" key="9">
    <source>
        <dbReference type="EMBL" id="SDC35434.1"/>
    </source>
</evidence>
<reference evidence="10" key="1">
    <citation type="submission" date="2016-09" db="EMBL/GenBank/DDBJ databases">
        <authorList>
            <person name="Varghese N."/>
            <person name="Submissions S."/>
        </authorList>
    </citation>
    <scope>NUCLEOTIDE SEQUENCE [LARGE SCALE GENOMIC DNA]</scope>
    <source>
        <strain evidence="10">ANC 4667</strain>
    </source>
</reference>
<evidence type="ECO:0000256" key="3">
    <source>
        <dbReference type="ARBA" id="ARBA00022448"/>
    </source>
</evidence>
<keyword evidence="6 8" id="KW-1133">Transmembrane helix</keyword>
<proteinExistence type="inferred from homology"/>
<feature type="transmembrane region" description="Helical" evidence="8">
    <location>
        <begin position="60"/>
        <end position="81"/>
    </location>
</feature>
<dbReference type="InterPro" id="IPR038770">
    <property type="entry name" value="Na+/solute_symporter_sf"/>
</dbReference>
<feature type="transmembrane region" description="Helical" evidence="8">
    <location>
        <begin position="123"/>
        <end position="143"/>
    </location>
</feature>
<dbReference type="PANTHER" id="PTHR36838:SF4">
    <property type="entry name" value="AUXIN EFFLUX CARRIER FAMILY PROTEIN"/>
    <property type="match status" value="1"/>
</dbReference>
<keyword evidence="3" id="KW-0813">Transport</keyword>
<dbReference type="Pfam" id="PF03547">
    <property type="entry name" value="Mem_trans"/>
    <property type="match status" value="1"/>
</dbReference>
<feature type="transmembrane region" description="Helical" evidence="8">
    <location>
        <begin position="248"/>
        <end position="266"/>
    </location>
</feature>
<dbReference type="GO" id="GO:0005886">
    <property type="term" value="C:plasma membrane"/>
    <property type="evidence" value="ECO:0007669"/>
    <property type="project" value="UniProtKB-SubCell"/>
</dbReference>
<dbReference type="Gene3D" id="1.20.1530.20">
    <property type="match status" value="1"/>
</dbReference>
<comment type="subcellular location">
    <subcellularLocation>
        <location evidence="1">Cell membrane</location>
        <topology evidence="1">Multi-pass membrane protein</topology>
    </subcellularLocation>
</comment>
<evidence type="ECO:0000256" key="5">
    <source>
        <dbReference type="ARBA" id="ARBA00022692"/>
    </source>
</evidence>
<dbReference type="EMBL" id="FMYO01000005">
    <property type="protein sequence ID" value="SDC35434.1"/>
    <property type="molecule type" value="Genomic_DNA"/>
</dbReference>
<dbReference type="STRING" id="1226327.SAMN05421732_105166"/>
<evidence type="ECO:0000256" key="4">
    <source>
        <dbReference type="ARBA" id="ARBA00022475"/>
    </source>
</evidence>
<dbReference type="AlphaFoldDB" id="A0A1G6KWT1"/>
<evidence type="ECO:0000256" key="6">
    <source>
        <dbReference type="ARBA" id="ARBA00022989"/>
    </source>
</evidence>